<dbReference type="InterPro" id="IPR031325">
    <property type="entry name" value="RHS_repeat"/>
</dbReference>
<evidence type="ECO:0000313" key="5">
    <source>
        <dbReference type="Proteomes" id="UP001220395"/>
    </source>
</evidence>
<dbReference type="Proteomes" id="UP001220395">
    <property type="component" value="Chromosome"/>
</dbReference>
<dbReference type="PRINTS" id="PR00394">
    <property type="entry name" value="RHSPROTEIN"/>
</dbReference>
<sequence length="1166" mass="129184">MAKLTDTQTILLSTAAQRADRNLHPLPASITNRSRVTMAIASLVRAGLVEERETGTFATDACLAAIGVEVGQGAAPESAAPRRRSSRSPRRRAPLVREWNGQAHVVTVGEDQVIRWDGREWRSVIDAAGRTWQYSYDFGRLSGIRRPGASSDAITISYWDAIKVHQVIQAGPAWTYNYDDTNHVRSITNQRGHERRVTLDANGRLIWNRDETGCITTYERDGSGRVTKVTAPEGNNSQIAYDARGNVTHVWYVSKPGSGTAWTQTFASYPATCDNIFKCNKPESATDERGGVTIYDYDDNNGLPKKVTAQAGAGPLTPSVTTYGYDIYGNVTVVTDPLNNVTRSYYNAARQPTMVVGPDPDGAGPLRRRAVQIGYNADGTVAAQRRGAADDQNGANWTELQRTDYGYDALGRRTSEALAKDGTFHQLTQRTYSDVGLLECETVRMNPAVYNALPDWACTPSTEGPDGPDRITLYEYEPNGLLSKVHDGIGTPQGRRVSYYTYHQNKQVASVQDANNNTTSYLYDGLDRPQRTTYPDGSYEELSYDGVGNVVDRRLRDTKHVTYGYDALGRMARMTPPTGAWQDREITYAYDLFNQLVNADDSVYGHNVRFETDPLGRPTLEYGPYTNKTMHRDVMGRLTRIDYGDGFAVNYGYDATGAMTWIKDGNDTTIATFTYDDLGRRTQLWRSGDMATSYGYDGASRLSSLSHTFIHSPGANVAYGFSYNAAGQIIKREMTNDAYLWDQEASVYRTYGVNALNQYTSAGGQGMSYDERGNLTGSGSGVYGYTSANQLAWTGNNQWFFYDAVGRLDIDSSAGQLLNYMGDKLLMEHDSSNGQITRHYVYGPGTDEPLFWFEGSGYGDRRALFADERGSVVNVANSAGQSMAINAYDDYGIPKTGNLGRFGYTGQQWNPTLGMYYYKARIYSPTLGRFMQTDPIGYGDGMNMYNYVRSDPINFSDPMGLEDEEIGVTAGVNCGLHRSDPRCTSGYGPQPGTGWWFQLRISNGYGGPDAREMEMRTLMCASEGGFMNCVTPQMQQVAYQPGQCVQSAANASKLDYSKMLHKGRTQSTQDHIIDRHLSGTRWVSQYYQNAGFRGVINNNSFTYQYGVQSFDPVRGLHTFDAPHPLAFLSYIGIYASYGTDASDQPAYTNHLVTLSDCQTVLTSYPR</sequence>
<dbReference type="PANTHER" id="PTHR32305:SF15">
    <property type="entry name" value="PROTEIN RHSA-RELATED"/>
    <property type="match status" value="1"/>
</dbReference>
<accession>A0ABY7TMT7</accession>
<proteinExistence type="predicted"/>
<evidence type="ECO:0000256" key="1">
    <source>
        <dbReference type="ARBA" id="ARBA00022737"/>
    </source>
</evidence>
<dbReference type="NCBIfam" id="TIGR03696">
    <property type="entry name" value="Rhs_assc_core"/>
    <property type="match status" value="1"/>
</dbReference>
<keyword evidence="5" id="KW-1185">Reference proteome</keyword>
<dbReference type="InterPro" id="IPR056823">
    <property type="entry name" value="TEN-like_YD-shell"/>
</dbReference>
<organism evidence="4 5">
    <name type="scientific">Sphingomonas naphthae</name>
    <dbReference type="NCBI Taxonomy" id="1813468"/>
    <lineage>
        <taxon>Bacteria</taxon>
        <taxon>Pseudomonadati</taxon>
        <taxon>Pseudomonadota</taxon>
        <taxon>Alphaproteobacteria</taxon>
        <taxon>Sphingomonadales</taxon>
        <taxon>Sphingomonadaceae</taxon>
        <taxon>Sphingomonas</taxon>
    </lineage>
</organism>
<keyword evidence="1" id="KW-0677">Repeat</keyword>
<evidence type="ECO:0000256" key="2">
    <source>
        <dbReference type="SAM" id="MobiDB-lite"/>
    </source>
</evidence>
<feature type="domain" description="Teneurin-like YD-shell" evidence="3">
    <location>
        <begin position="562"/>
        <end position="703"/>
    </location>
</feature>
<gene>
    <name evidence="4" type="ORF">PQ455_04740</name>
</gene>
<dbReference type="RefSeq" id="WP_273689647.1">
    <property type="nucleotide sequence ID" value="NZ_CP117411.1"/>
</dbReference>
<dbReference type="Pfam" id="PF25023">
    <property type="entry name" value="TEN_YD-shell"/>
    <property type="match status" value="1"/>
</dbReference>
<dbReference type="PANTHER" id="PTHR32305">
    <property type="match status" value="1"/>
</dbReference>
<evidence type="ECO:0000259" key="3">
    <source>
        <dbReference type="Pfam" id="PF25023"/>
    </source>
</evidence>
<dbReference type="InterPro" id="IPR022385">
    <property type="entry name" value="Rhs_assc_core"/>
</dbReference>
<dbReference type="Gene3D" id="2.180.10.10">
    <property type="entry name" value="RHS repeat-associated core"/>
    <property type="match status" value="3"/>
</dbReference>
<protein>
    <recommendedName>
        <fullName evidence="3">Teneurin-like YD-shell domain-containing protein</fullName>
    </recommendedName>
</protein>
<evidence type="ECO:0000313" key="4">
    <source>
        <dbReference type="EMBL" id="WCT74542.1"/>
    </source>
</evidence>
<dbReference type="Pfam" id="PF05593">
    <property type="entry name" value="RHS_repeat"/>
    <property type="match status" value="1"/>
</dbReference>
<feature type="compositionally biased region" description="Basic residues" evidence="2">
    <location>
        <begin position="81"/>
        <end position="94"/>
    </location>
</feature>
<dbReference type="NCBIfam" id="TIGR01643">
    <property type="entry name" value="YD_repeat_2x"/>
    <property type="match status" value="3"/>
</dbReference>
<dbReference type="InterPro" id="IPR006530">
    <property type="entry name" value="YD"/>
</dbReference>
<dbReference type="InterPro" id="IPR050708">
    <property type="entry name" value="T6SS_VgrG/RHS"/>
</dbReference>
<dbReference type="EMBL" id="CP117411">
    <property type="protein sequence ID" value="WCT74542.1"/>
    <property type="molecule type" value="Genomic_DNA"/>
</dbReference>
<reference evidence="4 5" key="1">
    <citation type="submission" date="2023-02" db="EMBL/GenBank/DDBJ databases">
        <title>Genome sequence of Sphingomonas naphthae.</title>
        <authorList>
            <person name="Kim S."/>
            <person name="Heo J."/>
            <person name="Kwon S.-W."/>
        </authorList>
    </citation>
    <scope>NUCLEOTIDE SEQUENCE [LARGE SCALE GENOMIC DNA]</scope>
    <source>
        <strain evidence="4 5">KACC 18716</strain>
    </source>
</reference>
<feature type="region of interest" description="Disordered" evidence="2">
    <location>
        <begin position="74"/>
        <end position="94"/>
    </location>
</feature>
<name>A0ABY7TMT7_9SPHN</name>